<proteinExistence type="predicted"/>
<gene>
    <name evidence="1" type="ORF">DNU06_04410</name>
</gene>
<dbReference type="EMBL" id="QKSB01000002">
    <property type="protein sequence ID" value="PZE17867.1"/>
    <property type="molecule type" value="Genomic_DNA"/>
</dbReference>
<protein>
    <submittedName>
        <fullName evidence="1">Carboxymuconolactone decarboxylase family protein</fullName>
    </submittedName>
</protein>
<keyword evidence="2" id="KW-1185">Reference proteome</keyword>
<reference evidence="1 2" key="1">
    <citation type="submission" date="2018-06" db="EMBL/GenBank/DDBJ databases">
        <title>The draft genome sequence of Crocinitomix sp. SM1701.</title>
        <authorList>
            <person name="Zhang X."/>
        </authorList>
    </citation>
    <scope>NUCLEOTIDE SEQUENCE [LARGE SCALE GENOMIC DNA]</scope>
    <source>
        <strain evidence="1 2">SM1701</strain>
    </source>
</reference>
<sequence>MTTFKIHTIESAPEASKQMLEESVKGFGRLPNLMGVMAESPALVEAYKSIGAIFKDKTDFDAEEVTVVWQTINVENDCHYCVPAHTAIAHSMKVDEALTEALRNNTAMPTAKLQALKDMTLLIVKDRGVISDESMQAFFNAGYSTRHYLEILIGYAQKIMSNYTNHAANTAVDEPFQKFAWRK</sequence>
<evidence type="ECO:0000313" key="1">
    <source>
        <dbReference type="EMBL" id="PZE17867.1"/>
    </source>
</evidence>
<dbReference type="AlphaFoldDB" id="A0A2W1N0T8"/>
<name>A0A2W1N0T8_9FLAO</name>
<dbReference type="OrthoDB" id="9808310at2"/>
<dbReference type="RefSeq" id="WP_111062018.1">
    <property type="nucleotide sequence ID" value="NZ_JBHUCU010000002.1"/>
</dbReference>
<comment type="caution">
    <text evidence="1">The sequence shown here is derived from an EMBL/GenBank/DDBJ whole genome shotgun (WGS) entry which is preliminary data.</text>
</comment>
<dbReference type="SUPFAM" id="SSF69118">
    <property type="entry name" value="AhpD-like"/>
    <property type="match status" value="1"/>
</dbReference>
<dbReference type="InterPro" id="IPR029032">
    <property type="entry name" value="AhpD-like"/>
</dbReference>
<dbReference type="Proteomes" id="UP000249248">
    <property type="component" value="Unassembled WGS sequence"/>
</dbReference>
<accession>A0A2W1N0T8</accession>
<organism evidence="1 2">
    <name type="scientific">Putridiphycobacter roseus</name>
    <dbReference type="NCBI Taxonomy" id="2219161"/>
    <lineage>
        <taxon>Bacteria</taxon>
        <taxon>Pseudomonadati</taxon>
        <taxon>Bacteroidota</taxon>
        <taxon>Flavobacteriia</taxon>
        <taxon>Flavobacteriales</taxon>
        <taxon>Crocinitomicaceae</taxon>
        <taxon>Putridiphycobacter</taxon>
    </lineage>
</organism>
<dbReference type="PANTHER" id="PTHR35446:SF3">
    <property type="entry name" value="CMD DOMAIN-CONTAINING PROTEIN"/>
    <property type="match status" value="1"/>
</dbReference>
<dbReference type="PANTHER" id="PTHR35446">
    <property type="entry name" value="SI:CH211-175M2.5"/>
    <property type="match status" value="1"/>
</dbReference>
<dbReference type="Gene3D" id="1.20.1290.10">
    <property type="entry name" value="AhpD-like"/>
    <property type="match status" value="1"/>
</dbReference>
<evidence type="ECO:0000313" key="2">
    <source>
        <dbReference type="Proteomes" id="UP000249248"/>
    </source>
</evidence>